<organism evidence="1 2">
    <name type="scientific">Nitrobacter hamburgensis (strain DSM 10229 / NCIMB 13809 / X14)</name>
    <dbReference type="NCBI Taxonomy" id="323097"/>
    <lineage>
        <taxon>Bacteria</taxon>
        <taxon>Pseudomonadati</taxon>
        <taxon>Pseudomonadota</taxon>
        <taxon>Alphaproteobacteria</taxon>
        <taxon>Hyphomicrobiales</taxon>
        <taxon>Nitrobacteraceae</taxon>
        <taxon>Nitrobacter</taxon>
    </lineage>
</organism>
<dbReference type="eggNOG" id="COG4447">
    <property type="taxonomic scope" value="Bacteria"/>
</dbReference>
<dbReference type="HOGENOM" id="CLU_026377_0_0_5"/>
<gene>
    <name evidence="1" type="ordered locus">Nham_0817</name>
</gene>
<dbReference type="InterPro" id="IPR045392">
    <property type="entry name" value="DUF6519"/>
</dbReference>
<protein>
    <submittedName>
        <fullName evidence="1">Uncharacterized protein</fullName>
    </submittedName>
</protein>
<dbReference type="Proteomes" id="UP000001953">
    <property type="component" value="Chromosome"/>
</dbReference>
<dbReference type="AlphaFoldDB" id="Q1QQ04"/>
<keyword evidence="2" id="KW-1185">Reference proteome</keyword>
<evidence type="ECO:0000313" key="2">
    <source>
        <dbReference type="Proteomes" id="UP000001953"/>
    </source>
</evidence>
<dbReference type="STRING" id="323097.Nham_0817"/>
<sequence>MHGDFARITFDPSQGFTRVLAQQGRMLLEAELNEQTALHIHYLRKVIVDTIGPCWRAGDGFALAAGDSVNEFAIAAGRLYVDGILCELNANVTYGTQPFWPVPGIAPDAPVELPAIFLAYIEVHERHLSPVQMPALREIALGGRDTASRAQVAWQIRILTQDQVTAVPKQFAKLAEIRKAHPGPFVYRDGKLSDFVKALEDSARQLADVFSAGAPDQKACAGAKRFFDTWEQIGPLMRARARFDARNLDPCAIPADGQFRSRENQLYRVEIHKGGMAGEATFKWSRENGSVEFALSSVKTAQGGTITAMIDTLGRDRRTGLCEGDWVELTSDGFEFAEMAPPLGQITGIDRARRMVTLKVTTGAGIDFSACTLLRRWDQSLETAPDLGEDGAIPVRESSEGRWTPLERGVQVQFVPGGYYRTGDFWLIPARVETNDILWPQSTAGKPAALRPLGVERHRGVLGFGIKEQAQVTFTNCICTITPQCNR</sequence>
<reference evidence="1 2" key="1">
    <citation type="submission" date="2006-03" db="EMBL/GenBank/DDBJ databases">
        <title>Complete sequence of chromosome of Nitrobacter hamburgensis X14.</title>
        <authorList>
            <consortium name="US DOE Joint Genome Institute"/>
            <person name="Copeland A."/>
            <person name="Lucas S."/>
            <person name="Lapidus A."/>
            <person name="Barry K."/>
            <person name="Detter J.C."/>
            <person name="Glavina del Rio T."/>
            <person name="Hammon N."/>
            <person name="Israni S."/>
            <person name="Dalin E."/>
            <person name="Tice H."/>
            <person name="Pitluck S."/>
            <person name="Chain P."/>
            <person name="Malfatti S."/>
            <person name="Shin M."/>
            <person name="Vergez L."/>
            <person name="Schmutz J."/>
            <person name="Larimer F."/>
            <person name="Land M."/>
            <person name="Hauser L."/>
            <person name="Kyrpides N."/>
            <person name="Ivanova N."/>
            <person name="Ward B."/>
            <person name="Arp D."/>
            <person name="Klotz M."/>
            <person name="Stein L."/>
            <person name="O'Mullan G."/>
            <person name="Starkenburg S."/>
            <person name="Sayavedra L."/>
            <person name="Poret-Peterson A.T."/>
            <person name="Gentry M.E."/>
            <person name="Bruce D."/>
            <person name="Richardson P."/>
        </authorList>
    </citation>
    <scope>NUCLEOTIDE SEQUENCE [LARGE SCALE GENOMIC DNA]</scope>
    <source>
        <strain evidence="2">DSM 10229 / NCIMB 13809 / X14</strain>
    </source>
</reference>
<name>Q1QQ04_NITHX</name>
<proteinExistence type="predicted"/>
<dbReference type="RefSeq" id="WP_011509394.1">
    <property type="nucleotide sequence ID" value="NC_007964.1"/>
</dbReference>
<dbReference type="Pfam" id="PF20129">
    <property type="entry name" value="DUF6519"/>
    <property type="match status" value="1"/>
</dbReference>
<dbReference type="EMBL" id="CP000319">
    <property type="protein sequence ID" value="ABE61693.1"/>
    <property type="molecule type" value="Genomic_DNA"/>
</dbReference>
<dbReference type="OrthoDB" id="134981at2"/>
<accession>Q1QQ04</accession>
<evidence type="ECO:0000313" key="1">
    <source>
        <dbReference type="EMBL" id="ABE61693.1"/>
    </source>
</evidence>
<dbReference type="KEGG" id="nha:Nham_0817"/>